<comment type="caution">
    <text evidence="1">The sequence shown here is derived from an EMBL/GenBank/DDBJ whole genome shotgun (WGS) entry which is preliminary data.</text>
</comment>
<reference evidence="1 2" key="1">
    <citation type="journal article" date="2004" name="Int. J. Syst. Evol. Microbiol.">
        <title>Kaistella koreensis gen. nov., sp. nov., a novel member of the Chryseobacterium-Bergeyella-Riemerella branch.</title>
        <authorList>
            <person name="Kim M.K."/>
            <person name="Im W.T."/>
            <person name="Shin Y.K."/>
            <person name="Lim J.H."/>
            <person name="Kim S.H."/>
            <person name="Lee B.C."/>
            <person name="Park M.Y."/>
            <person name="Lee K.Y."/>
            <person name="Lee S.T."/>
        </authorList>
    </citation>
    <scope>NUCLEOTIDE SEQUENCE [LARGE SCALE GENOMIC DNA]</scope>
    <source>
        <strain evidence="1 2">CCUG 49689</strain>
    </source>
</reference>
<keyword evidence="2" id="KW-1185">Reference proteome</keyword>
<dbReference type="EMBL" id="LFNG01000055">
    <property type="protein sequence ID" value="KMQ67781.1"/>
    <property type="molecule type" value="Genomic_DNA"/>
</dbReference>
<gene>
    <name evidence="1" type="ORF">ACM44_14760</name>
</gene>
<dbReference type="Proteomes" id="UP000035900">
    <property type="component" value="Unassembled WGS sequence"/>
</dbReference>
<dbReference type="AlphaFoldDB" id="A0A0J7IPB8"/>
<proteinExistence type="predicted"/>
<dbReference type="PATRIC" id="fig|1304281.5.peg.3230"/>
<name>A0A0J7IPB8_9FLAO</name>
<evidence type="ECO:0000313" key="2">
    <source>
        <dbReference type="Proteomes" id="UP000035900"/>
    </source>
</evidence>
<organism evidence="1 2">
    <name type="scientific">Chryseobacterium koreense CCUG 49689</name>
    <dbReference type="NCBI Taxonomy" id="1304281"/>
    <lineage>
        <taxon>Bacteria</taxon>
        <taxon>Pseudomonadati</taxon>
        <taxon>Bacteroidota</taxon>
        <taxon>Flavobacteriia</taxon>
        <taxon>Flavobacteriales</taxon>
        <taxon>Weeksellaceae</taxon>
        <taxon>Chryseobacterium group</taxon>
        <taxon>Chryseobacterium</taxon>
    </lineage>
</organism>
<accession>A0A0J7IPB8</accession>
<protein>
    <submittedName>
        <fullName evidence="1">Uncharacterized protein</fullName>
    </submittedName>
</protein>
<sequence length="269" mass="32020">MRILTIVFLFQFLNLFSQDKTVQNFENAINEGYINSPTLIPIYVIENNKEKKYFLSDTETLYSAFEKELNQTNSDSLKKYILKNKSNQTFEFKNINALEIIGINRRKNINPKEIRKINKYIERKKILNGLQELQNKKKQNSRSYDQYYKQRMIIRDRILNEKEFNNDEKKLLGYLATNITTDENTISDLGNWASFENSNKIFELWNKEISIYKNKYAESEKIENELNEKFVIQPEKKFGSNYIVALFKYGVNFYVSDLNGVTYFRAIIN</sequence>
<evidence type="ECO:0000313" key="1">
    <source>
        <dbReference type="EMBL" id="KMQ67781.1"/>
    </source>
</evidence>